<dbReference type="AlphaFoldDB" id="A0A9W8W0A1"/>
<dbReference type="GO" id="GO:0006513">
    <property type="term" value="P:protein monoubiquitination"/>
    <property type="evidence" value="ECO:0007669"/>
    <property type="project" value="TreeGrafter"/>
</dbReference>
<dbReference type="GO" id="GO:0061630">
    <property type="term" value="F:ubiquitin protein ligase activity"/>
    <property type="evidence" value="ECO:0007669"/>
    <property type="project" value="TreeGrafter"/>
</dbReference>
<dbReference type="GO" id="GO:0051865">
    <property type="term" value="P:protein autoubiquitination"/>
    <property type="evidence" value="ECO:0007669"/>
    <property type="project" value="TreeGrafter"/>
</dbReference>
<dbReference type="GO" id="GO:0000151">
    <property type="term" value="C:ubiquitin ligase complex"/>
    <property type="evidence" value="ECO:0007669"/>
    <property type="project" value="TreeGrafter"/>
</dbReference>
<keyword evidence="3" id="KW-1185">Reference proteome</keyword>
<dbReference type="GO" id="GO:0043161">
    <property type="term" value="P:proteasome-mediated ubiquitin-dependent protein catabolic process"/>
    <property type="evidence" value="ECO:0007669"/>
    <property type="project" value="TreeGrafter"/>
</dbReference>
<dbReference type="EMBL" id="JAPEUR010000497">
    <property type="protein sequence ID" value="KAJ4308748.1"/>
    <property type="molecule type" value="Genomic_DNA"/>
</dbReference>
<dbReference type="PANTHER" id="PTHR31531:SF2">
    <property type="entry name" value="E3 UBIQUITIN-PROTEIN LIGASE E3D"/>
    <property type="match status" value="1"/>
</dbReference>
<evidence type="ECO:0000313" key="2">
    <source>
        <dbReference type="EMBL" id="KAJ4308748.1"/>
    </source>
</evidence>
<dbReference type="GO" id="GO:0000209">
    <property type="term" value="P:protein polyubiquitination"/>
    <property type="evidence" value="ECO:0007669"/>
    <property type="project" value="TreeGrafter"/>
</dbReference>
<dbReference type="GO" id="GO:0005829">
    <property type="term" value="C:cytosol"/>
    <property type="evidence" value="ECO:0007669"/>
    <property type="project" value="TreeGrafter"/>
</dbReference>
<organism evidence="2 3">
    <name type="scientific">Fusarium piperis</name>
    <dbReference type="NCBI Taxonomy" id="1435070"/>
    <lineage>
        <taxon>Eukaryota</taxon>
        <taxon>Fungi</taxon>
        <taxon>Dikarya</taxon>
        <taxon>Ascomycota</taxon>
        <taxon>Pezizomycotina</taxon>
        <taxon>Sordariomycetes</taxon>
        <taxon>Hypocreomycetidae</taxon>
        <taxon>Hypocreales</taxon>
        <taxon>Nectriaceae</taxon>
        <taxon>Fusarium</taxon>
        <taxon>Fusarium solani species complex</taxon>
    </lineage>
</organism>
<name>A0A9W8W0A1_9HYPO</name>
<sequence length="256" mass="27865">MEFWHCHKPHDHNQQDPESLASKGYGANHAISVQSGIGFVDLTSFLFSESDCKGVKYSSSTVDAGFDLSSLALDDSETKKFLHVFCQKCQTEVGLFNILASSVTLFKWQITCQTLKESPSPSSSECLAATLLATISRSGSSKSIITPYVLGPESAESDGTKTNLFLWVLNPNVVYTSSSATGSKTAMKMLYRQIPVDEGEKLTTSMISDVQEISLPTSAIKAAEDCLSSSSHLLPAQDRKFKEWDVGLLGRWEATS</sequence>
<accession>A0A9W8W0A1</accession>
<evidence type="ECO:0000313" key="3">
    <source>
        <dbReference type="Proteomes" id="UP001140502"/>
    </source>
</evidence>
<dbReference type="GO" id="GO:0031624">
    <property type="term" value="F:ubiquitin conjugating enzyme binding"/>
    <property type="evidence" value="ECO:0007669"/>
    <property type="project" value="TreeGrafter"/>
</dbReference>
<comment type="caution">
    <text evidence="2">The sequence shown here is derived from an EMBL/GenBank/DDBJ whole genome shotgun (WGS) entry which is preliminary data.</text>
</comment>
<dbReference type="GO" id="GO:0030332">
    <property type="term" value="F:cyclin binding"/>
    <property type="evidence" value="ECO:0007669"/>
    <property type="project" value="TreeGrafter"/>
</dbReference>
<dbReference type="Proteomes" id="UP001140502">
    <property type="component" value="Unassembled WGS sequence"/>
</dbReference>
<reference evidence="2" key="1">
    <citation type="submission" date="2022-10" db="EMBL/GenBank/DDBJ databases">
        <title>Tapping the CABI collections for fungal endophytes: first genome assemblies for Collariella, Neodidymelliopsis, Ascochyta clinopodiicola, Didymella pomorum, Didymosphaeria variabile, Neocosmospora piperis and Neocucurbitaria cava.</title>
        <authorList>
            <person name="Hill R."/>
        </authorList>
    </citation>
    <scope>NUCLEOTIDE SEQUENCE</scope>
    <source>
        <strain evidence="2">IMI 366586</strain>
    </source>
</reference>
<gene>
    <name evidence="2" type="ORF">N0V84_011915</name>
</gene>
<dbReference type="PANTHER" id="PTHR31531">
    <property type="entry name" value="E3 UBIQUITIN-PROTEIN LIGASE E3D FAMILY MEMBER"/>
    <property type="match status" value="1"/>
</dbReference>
<dbReference type="OrthoDB" id="66510at2759"/>
<proteinExistence type="predicted"/>
<feature type="region of interest" description="Disordered" evidence="1">
    <location>
        <begin position="1"/>
        <end position="20"/>
    </location>
</feature>
<dbReference type="GO" id="GO:0005634">
    <property type="term" value="C:nucleus"/>
    <property type="evidence" value="ECO:0007669"/>
    <property type="project" value="TreeGrafter"/>
</dbReference>
<protein>
    <submittedName>
        <fullName evidence="2">Uncharacterized protein</fullName>
    </submittedName>
</protein>
<dbReference type="InterPro" id="IPR019193">
    <property type="entry name" value="UBQ-conj_enz_E2-bd_prot"/>
</dbReference>
<dbReference type="Pfam" id="PF09814">
    <property type="entry name" value="HECT_2"/>
    <property type="match status" value="1"/>
</dbReference>
<feature type="compositionally biased region" description="Basic residues" evidence="1">
    <location>
        <begin position="1"/>
        <end position="10"/>
    </location>
</feature>
<evidence type="ECO:0000256" key="1">
    <source>
        <dbReference type="SAM" id="MobiDB-lite"/>
    </source>
</evidence>